<protein>
    <submittedName>
        <fullName evidence="2">Uncharacterized protein</fullName>
    </submittedName>
</protein>
<gene>
    <name evidence="2" type="ORF">APUU_40917S</name>
</gene>
<dbReference type="RefSeq" id="XP_041556667.1">
    <property type="nucleotide sequence ID" value="XM_041704043.1"/>
</dbReference>
<dbReference type="OrthoDB" id="5377039at2759"/>
<dbReference type="AlphaFoldDB" id="A0A7R8AP58"/>
<feature type="compositionally biased region" description="Polar residues" evidence="1">
    <location>
        <begin position="10"/>
        <end position="21"/>
    </location>
</feature>
<evidence type="ECO:0000256" key="1">
    <source>
        <dbReference type="SAM" id="MobiDB-lite"/>
    </source>
</evidence>
<evidence type="ECO:0000313" key="2">
    <source>
        <dbReference type="EMBL" id="BCS24473.1"/>
    </source>
</evidence>
<evidence type="ECO:0000313" key="3">
    <source>
        <dbReference type="Proteomes" id="UP000654913"/>
    </source>
</evidence>
<sequence>MATDPDGDSQMASSPESNRSLSDVEAGSRTPTHHTQTTNAQFAGASELSPPGSQTQATGGMVNDFPGADEGSTDPSQQPGASWMNRRAEEEYQRAMEYVIDLDFNLDEFGDPFDDRDMNEKFV</sequence>
<dbReference type="EMBL" id="AP024446">
    <property type="protein sequence ID" value="BCS24473.1"/>
    <property type="molecule type" value="Genomic_DNA"/>
</dbReference>
<accession>A0A7R8AP58</accession>
<keyword evidence="3" id="KW-1185">Reference proteome</keyword>
<name>A0A7R8AP58_9EURO</name>
<reference evidence="2" key="1">
    <citation type="submission" date="2021-01" db="EMBL/GenBank/DDBJ databases">
        <authorList>
            <consortium name="Aspergillus puulaauensis MK2 genome sequencing consortium"/>
            <person name="Kazuki M."/>
            <person name="Futagami T."/>
        </authorList>
    </citation>
    <scope>NUCLEOTIDE SEQUENCE</scope>
    <source>
        <strain evidence="2">MK2</strain>
    </source>
</reference>
<reference evidence="2" key="2">
    <citation type="submission" date="2021-02" db="EMBL/GenBank/DDBJ databases">
        <title>Aspergillus puulaauensis MK2 genome sequence.</title>
        <authorList>
            <person name="Futagami T."/>
            <person name="Mori K."/>
            <person name="Kadooka C."/>
            <person name="Tanaka T."/>
        </authorList>
    </citation>
    <scope>NUCLEOTIDE SEQUENCE</scope>
    <source>
        <strain evidence="2">MK2</strain>
    </source>
</reference>
<feature type="region of interest" description="Disordered" evidence="1">
    <location>
        <begin position="1"/>
        <end position="88"/>
    </location>
</feature>
<dbReference type="GeneID" id="64974478"/>
<organism evidence="2 3">
    <name type="scientific">Aspergillus puulaauensis</name>
    <dbReference type="NCBI Taxonomy" id="1220207"/>
    <lineage>
        <taxon>Eukaryota</taxon>
        <taxon>Fungi</taxon>
        <taxon>Dikarya</taxon>
        <taxon>Ascomycota</taxon>
        <taxon>Pezizomycotina</taxon>
        <taxon>Eurotiomycetes</taxon>
        <taxon>Eurotiomycetidae</taxon>
        <taxon>Eurotiales</taxon>
        <taxon>Aspergillaceae</taxon>
        <taxon>Aspergillus</taxon>
    </lineage>
</organism>
<dbReference type="KEGG" id="apuu:APUU_40917S"/>
<dbReference type="Proteomes" id="UP000654913">
    <property type="component" value="Chromosome 4"/>
</dbReference>
<proteinExistence type="predicted"/>
<feature type="compositionally biased region" description="Polar residues" evidence="1">
    <location>
        <begin position="29"/>
        <end position="41"/>
    </location>
</feature>